<feature type="transmembrane region" description="Helical" evidence="2">
    <location>
        <begin position="55"/>
        <end position="75"/>
    </location>
</feature>
<proteinExistence type="predicted"/>
<gene>
    <name evidence="3" type="ORF">ABCQ75_11145</name>
</gene>
<feature type="transmembrane region" description="Helical" evidence="2">
    <location>
        <begin position="87"/>
        <end position="106"/>
    </location>
</feature>
<dbReference type="RefSeq" id="WP_345885445.1">
    <property type="nucleotide sequence ID" value="NZ_JBDFRB010000009.1"/>
</dbReference>
<accession>A0ABU9X0W7</accession>
<organism evidence="3 4">
    <name type="scientific">Sinomonas halotolerans</name>
    <dbReference type="NCBI Taxonomy" id="1644133"/>
    <lineage>
        <taxon>Bacteria</taxon>
        <taxon>Bacillati</taxon>
        <taxon>Actinomycetota</taxon>
        <taxon>Actinomycetes</taxon>
        <taxon>Micrococcales</taxon>
        <taxon>Micrococcaceae</taxon>
        <taxon>Sinomonas</taxon>
    </lineage>
</organism>
<evidence type="ECO:0000313" key="4">
    <source>
        <dbReference type="Proteomes" id="UP001422074"/>
    </source>
</evidence>
<dbReference type="EMBL" id="JBDFRB010000009">
    <property type="protein sequence ID" value="MEN2745092.1"/>
    <property type="molecule type" value="Genomic_DNA"/>
</dbReference>
<evidence type="ECO:0000313" key="3">
    <source>
        <dbReference type="EMBL" id="MEN2745092.1"/>
    </source>
</evidence>
<evidence type="ECO:0000256" key="1">
    <source>
        <dbReference type="SAM" id="MobiDB-lite"/>
    </source>
</evidence>
<sequence>MPDQPGSTAPPHPPAPSPSRHTARAAAVAACLDTAVVLAFAGLGRGFHSLENPVLGVLATAWPFLVGLAVAWAAFRVWRRPDAPWPTGIAVWIGSYALGMALRAAMGGATPVPFLLVAFGFLGALFLGWRAIALVAQRVLARDRSAGARAQR</sequence>
<dbReference type="InterPro" id="IPR021414">
    <property type="entry name" value="DUF3054"/>
</dbReference>
<protein>
    <submittedName>
        <fullName evidence="3">DUF3054 domain-containing protein</fullName>
    </submittedName>
</protein>
<feature type="region of interest" description="Disordered" evidence="1">
    <location>
        <begin position="1"/>
        <end position="20"/>
    </location>
</feature>
<keyword evidence="2" id="KW-0812">Transmembrane</keyword>
<dbReference type="Proteomes" id="UP001422074">
    <property type="component" value="Unassembled WGS sequence"/>
</dbReference>
<evidence type="ECO:0000256" key="2">
    <source>
        <dbReference type="SAM" id="Phobius"/>
    </source>
</evidence>
<dbReference type="Pfam" id="PF11255">
    <property type="entry name" value="DUF3054"/>
    <property type="match status" value="1"/>
</dbReference>
<reference evidence="3 4" key="1">
    <citation type="submission" date="2024-05" db="EMBL/GenBank/DDBJ databases">
        <title>Sinomonas sp. nov., isolated from a waste landfill.</title>
        <authorList>
            <person name="Zhao Y."/>
        </authorList>
    </citation>
    <scope>NUCLEOTIDE SEQUENCE [LARGE SCALE GENOMIC DNA]</scope>
    <source>
        <strain evidence="3 4">CCTCC AB2014300</strain>
    </source>
</reference>
<comment type="caution">
    <text evidence="3">The sequence shown here is derived from an EMBL/GenBank/DDBJ whole genome shotgun (WGS) entry which is preliminary data.</text>
</comment>
<feature type="compositionally biased region" description="Pro residues" evidence="1">
    <location>
        <begin position="8"/>
        <end position="17"/>
    </location>
</feature>
<keyword evidence="2" id="KW-1133">Transmembrane helix</keyword>
<keyword evidence="2" id="KW-0472">Membrane</keyword>
<keyword evidence="4" id="KW-1185">Reference proteome</keyword>
<feature type="transmembrane region" description="Helical" evidence="2">
    <location>
        <begin position="112"/>
        <end position="136"/>
    </location>
</feature>
<name>A0ABU9X0W7_9MICC</name>